<keyword evidence="6 13" id="KW-0441">Lipid A biosynthesis</keyword>
<protein>
    <recommendedName>
        <fullName evidence="4 13">Tetraacyldisaccharide 4'-kinase</fullName>
        <ecNumber evidence="3 13">2.7.1.130</ecNumber>
    </recommendedName>
    <alternativeName>
        <fullName evidence="12 13">Lipid A 4'-kinase</fullName>
    </alternativeName>
</protein>
<dbReference type="SUPFAM" id="SSF52540">
    <property type="entry name" value="P-loop containing nucleoside triphosphate hydrolases"/>
    <property type="match status" value="1"/>
</dbReference>
<keyword evidence="14" id="KW-0812">Transmembrane</keyword>
<dbReference type="Pfam" id="PF02606">
    <property type="entry name" value="LpxK"/>
    <property type="match status" value="1"/>
</dbReference>
<comment type="pathway">
    <text evidence="2 13">Glycolipid biosynthesis; lipid IV(A) biosynthesis; lipid IV(A) from (3R)-3-hydroxytetradecanoyl-[acyl-carrier-protein] and UDP-N-acetyl-alpha-D-glucosamine: step 6/6.</text>
</comment>
<evidence type="ECO:0000313" key="16">
    <source>
        <dbReference type="Proteomes" id="UP000784128"/>
    </source>
</evidence>
<dbReference type="InterPro" id="IPR003758">
    <property type="entry name" value="LpxK"/>
</dbReference>
<comment type="similarity">
    <text evidence="13">Belongs to the LpxK family.</text>
</comment>
<evidence type="ECO:0000256" key="8">
    <source>
        <dbReference type="ARBA" id="ARBA00022741"/>
    </source>
</evidence>
<gene>
    <name evidence="13 15" type="primary">lpxK</name>
    <name evidence="15" type="ORF">KJB30_06180</name>
</gene>
<keyword evidence="11 13" id="KW-0443">Lipid metabolism</keyword>
<comment type="caution">
    <text evidence="15">The sequence shown here is derived from an EMBL/GenBank/DDBJ whole genome shotgun (WGS) entry which is preliminary data.</text>
</comment>
<dbReference type="HAMAP" id="MF_00409">
    <property type="entry name" value="LpxK"/>
    <property type="match status" value="1"/>
</dbReference>
<evidence type="ECO:0000256" key="14">
    <source>
        <dbReference type="SAM" id="Phobius"/>
    </source>
</evidence>
<keyword evidence="7 13" id="KW-0808">Transferase</keyword>
<evidence type="ECO:0000256" key="4">
    <source>
        <dbReference type="ARBA" id="ARBA00016436"/>
    </source>
</evidence>
<keyword evidence="14" id="KW-0472">Membrane</keyword>
<dbReference type="GO" id="GO:0009029">
    <property type="term" value="F:lipid-A 4'-kinase activity"/>
    <property type="evidence" value="ECO:0007669"/>
    <property type="project" value="UniProtKB-EC"/>
</dbReference>
<feature type="binding site" evidence="13">
    <location>
        <begin position="68"/>
        <end position="75"/>
    </location>
    <ligand>
        <name>ATP</name>
        <dbReference type="ChEBI" id="CHEBI:30616"/>
    </ligand>
</feature>
<dbReference type="EMBL" id="JAHDYS010000004">
    <property type="protein sequence ID" value="MBT1071360.1"/>
    <property type="molecule type" value="Genomic_DNA"/>
</dbReference>
<evidence type="ECO:0000313" key="15">
    <source>
        <dbReference type="EMBL" id="MBT1071360.1"/>
    </source>
</evidence>
<evidence type="ECO:0000256" key="7">
    <source>
        <dbReference type="ARBA" id="ARBA00022679"/>
    </source>
</evidence>
<keyword evidence="14" id="KW-1133">Transmembrane helix</keyword>
<evidence type="ECO:0000256" key="3">
    <source>
        <dbReference type="ARBA" id="ARBA00012071"/>
    </source>
</evidence>
<keyword evidence="5 13" id="KW-0444">Lipid biosynthesis</keyword>
<dbReference type="InterPro" id="IPR027417">
    <property type="entry name" value="P-loop_NTPase"/>
</dbReference>
<evidence type="ECO:0000256" key="1">
    <source>
        <dbReference type="ARBA" id="ARBA00002274"/>
    </source>
</evidence>
<reference evidence="15 16" key="1">
    <citation type="submission" date="2021-05" db="EMBL/GenBank/DDBJ databases">
        <title>The draft genome of Geobacter chapellei DSM 13688.</title>
        <authorList>
            <person name="Xu Z."/>
            <person name="Masuda Y."/>
            <person name="Itoh H."/>
            <person name="Senoo K."/>
        </authorList>
    </citation>
    <scope>NUCLEOTIDE SEQUENCE [LARGE SCALE GENOMIC DNA]</scope>
    <source>
        <strain evidence="15 16">DSM 13688</strain>
    </source>
</reference>
<proteinExistence type="inferred from homology"/>
<dbReference type="Proteomes" id="UP000784128">
    <property type="component" value="Unassembled WGS sequence"/>
</dbReference>
<evidence type="ECO:0000256" key="6">
    <source>
        <dbReference type="ARBA" id="ARBA00022556"/>
    </source>
</evidence>
<dbReference type="RefSeq" id="WP_214297066.1">
    <property type="nucleotide sequence ID" value="NZ_JAHDYS010000004.1"/>
</dbReference>
<feature type="transmembrane region" description="Helical" evidence="14">
    <location>
        <begin position="20"/>
        <end position="39"/>
    </location>
</feature>
<dbReference type="EC" id="2.7.1.130" evidence="3 13"/>
<dbReference type="PANTHER" id="PTHR42724:SF1">
    <property type="entry name" value="TETRAACYLDISACCHARIDE 4'-KINASE, MITOCHONDRIAL-RELATED"/>
    <property type="match status" value="1"/>
</dbReference>
<evidence type="ECO:0000256" key="13">
    <source>
        <dbReference type="HAMAP-Rule" id="MF_00409"/>
    </source>
</evidence>
<comment type="catalytic activity">
    <reaction evidence="13">
        <text>a lipid A disaccharide + ATP = a lipid IVA + ADP + H(+)</text>
        <dbReference type="Rhea" id="RHEA:67840"/>
        <dbReference type="ChEBI" id="CHEBI:15378"/>
        <dbReference type="ChEBI" id="CHEBI:30616"/>
        <dbReference type="ChEBI" id="CHEBI:176343"/>
        <dbReference type="ChEBI" id="CHEBI:176425"/>
        <dbReference type="ChEBI" id="CHEBI:456216"/>
        <dbReference type="EC" id="2.7.1.130"/>
    </reaction>
</comment>
<keyword evidence="16" id="KW-1185">Reference proteome</keyword>
<evidence type="ECO:0000256" key="5">
    <source>
        <dbReference type="ARBA" id="ARBA00022516"/>
    </source>
</evidence>
<dbReference type="PANTHER" id="PTHR42724">
    <property type="entry name" value="TETRAACYLDISACCHARIDE 4'-KINASE"/>
    <property type="match status" value="1"/>
</dbReference>
<dbReference type="NCBIfam" id="TIGR00682">
    <property type="entry name" value="lpxK"/>
    <property type="match status" value="1"/>
</dbReference>
<name>A0ABS5U6S3_9BACT</name>
<keyword evidence="9 13" id="KW-0418">Kinase</keyword>
<evidence type="ECO:0000256" key="11">
    <source>
        <dbReference type="ARBA" id="ARBA00023098"/>
    </source>
</evidence>
<organism evidence="15 16">
    <name type="scientific">Pelotalea chapellei</name>
    <dbReference type="NCBI Taxonomy" id="44671"/>
    <lineage>
        <taxon>Bacteria</taxon>
        <taxon>Pseudomonadati</taxon>
        <taxon>Thermodesulfobacteriota</taxon>
        <taxon>Desulfuromonadia</taxon>
        <taxon>Geobacterales</taxon>
        <taxon>Geobacteraceae</taxon>
        <taxon>Pelotalea</taxon>
    </lineage>
</organism>
<evidence type="ECO:0000256" key="2">
    <source>
        <dbReference type="ARBA" id="ARBA00004870"/>
    </source>
</evidence>
<keyword evidence="8 13" id="KW-0547">Nucleotide-binding</keyword>
<comment type="function">
    <text evidence="1 13">Transfers the gamma-phosphate of ATP to the 4'-position of a tetraacyldisaccharide 1-phosphate intermediate (termed DS-1-P) to form tetraacyldisaccharide 1,4'-bis-phosphate (lipid IVA).</text>
</comment>
<evidence type="ECO:0000256" key="10">
    <source>
        <dbReference type="ARBA" id="ARBA00022840"/>
    </source>
</evidence>
<evidence type="ECO:0000256" key="9">
    <source>
        <dbReference type="ARBA" id="ARBA00022777"/>
    </source>
</evidence>
<sequence length="361" mass="38784">MKASFVTYWRHLANGTHTGPFNYLLLGVLIPLSLPYALIQRLRTWCYQAGILRSHTLPRPVISIGNITVGGTGKTPVAAYIAHLLLTQGLKVAVLSRGYGGTLEGTTAVVSDGSKVLLSAEECGDEPFLLASTVSGLMVVIGSNRHSAGLMAMERLSPDIFLLDDGFQHMRLKRDLNILLLDARKPFGNGWCLPAGLLREPRSACLRADLVIRTRCPQNDSGTTPLPGIPMCNASHELGEAVSLTGGEPLQLDSLRDKRILAFAGIADPHAFFDGLRAHGMNLVSTQCLPDHSTYTPADIAALADTVASSGADYAITTEKDGVKLRHLPVELAQKVLLAKLTISIDDPTPLNTALRNLLQK</sequence>
<accession>A0ABS5U6S3</accession>
<evidence type="ECO:0000256" key="12">
    <source>
        <dbReference type="ARBA" id="ARBA00029757"/>
    </source>
</evidence>
<keyword evidence="10 13" id="KW-0067">ATP-binding</keyword>